<sequence>MADDAFAVQQAPWRHTALPTMLWGIESHAIWPLVLWAIHIRWSTFSLALGAVVFLMAIRYFGLDARSAYRWVGAFLIRALGGGHLRPTAPHWQRRW</sequence>
<dbReference type="Proteomes" id="UP000760480">
    <property type="component" value="Unassembled WGS sequence"/>
</dbReference>
<gene>
    <name evidence="2" type="ORF">E4P82_15845</name>
</gene>
<protein>
    <recommendedName>
        <fullName evidence="4">Phosphoesterase</fullName>
    </recommendedName>
</protein>
<keyword evidence="1" id="KW-1133">Transmembrane helix</keyword>
<dbReference type="InterPro" id="IPR047756">
    <property type="entry name" value="IcmT-like"/>
</dbReference>
<name>A0ABX1TPC2_9GAMM</name>
<reference evidence="2 3" key="1">
    <citation type="submission" date="2019-03" db="EMBL/GenBank/DDBJ databases">
        <title>Metabolic reconstructions from genomes of highly enriched 'Candidatus Accumulibacter' and 'Candidatus Competibacter' bioreactor populations.</title>
        <authorList>
            <person name="Annavajhala M.K."/>
            <person name="Welles L."/>
            <person name="Abbas B."/>
            <person name="Sorokin D."/>
            <person name="Park H."/>
            <person name="Van Loosdrecht M."/>
            <person name="Chandran K."/>
        </authorList>
    </citation>
    <scope>NUCLEOTIDE SEQUENCE [LARGE SCALE GENOMIC DNA]</scope>
    <source>
        <strain evidence="2 3">SBR_G</strain>
    </source>
</reference>
<evidence type="ECO:0000313" key="2">
    <source>
        <dbReference type="EMBL" id="NMQ20537.1"/>
    </source>
</evidence>
<proteinExistence type="predicted"/>
<dbReference type="NCBIfam" id="NF038220">
    <property type="entry name" value="IcmT_TraK"/>
    <property type="match status" value="1"/>
</dbReference>
<comment type="caution">
    <text evidence="2">The sequence shown here is derived from an EMBL/GenBank/DDBJ whole genome shotgun (WGS) entry which is preliminary data.</text>
</comment>
<feature type="transmembrane region" description="Helical" evidence="1">
    <location>
        <begin position="20"/>
        <end position="38"/>
    </location>
</feature>
<evidence type="ECO:0000313" key="3">
    <source>
        <dbReference type="Proteomes" id="UP000760480"/>
    </source>
</evidence>
<dbReference type="EMBL" id="SPMZ01000052">
    <property type="protein sequence ID" value="NMQ20537.1"/>
    <property type="molecule type" value="Genomic_DNA"/>
</dbReference>
<keyword evidence="3" id="KW-1185">Reference proteome</keyword>
<organism evidence="2 3">
    <name type="scientific">Candidatus Competibacter phosphatis</name>
    <dbReference type="NCBI Taxonomy" id="221280"/>
    <lineage>
        <taxon>Bacteria</taxon>
        <taxon>Pseudomonadati</taxon>
        <taxon>Pseudomonadota</taxon>
        <taxon>Gammaproteobacteria</taxon>
        <taxon>Candidatus Competibacteraceae</taxon>
        <taxon>Candidatus Competibacter</taxon>
    </lineage>
</organism>
<feature type="transmembrane region" description="Helical" evidence="1">
    <location>
        <begin position="45"/>
        <end position="62"/>
    </location>
</feature>
<accession>A0ABX1TPC2</accession>
<evidence type="ECO:0000256" key="1">
    <source>
        <dbReference type="SAM" id="Phobius"/>
    </source>
</evidence>
<keyword evidence="1" id="KW-0472">Membrane</keyword>
<evidence type="ECO:0008006" key="4">
    <source>
        <dbReference type="Google" id="ProtNLM"/>
    </source>
</evidence>
<dbReference type="RefSeq" id="WP_169249804.1">
    <property type="nucleotide sequence ID" value="NZ_SPMZ01000052.1"/>
</dbReference>
<keyword evidence="1" id="KW-0812">Transmembrane</keyword>